<keyword evidence="3" id="KW-1185">Reference proteome</keyword>
<dbReference type="AlphaFoldDB" id="M6Q1N5"/>
<organism evidence="2 3">
    <name type="scientific">Leptospira weilii str. UI 13098</name>
    <dbReference type="NCBI Taxonomy" id="1088542"/>
    <lineage>
        <taxon>Bacteria</taxon>
        <taxon>Pseudomonadati</taxon>
        <taxon>Spirochaetota</taxon>
        <taxon>Spirochaetia</taxon>
        <taxon>Leptospirales</taxon>
        <taxon>Leptospiraceae</taxon>
        <taxon>Leptospira</taxon>
    </lineage>
</organism>
<keyword evidence="1" id="KW-1133">Transmembrane helix</keyword>
<keyword evidence="1" id="KW-0472">Membrane</keyword>
<feature type="transmembrane region" description="Helical" evidence="1">
    <location>
        <begin position="63"/>
        <end position="81"/>
    </location>
</feature>
<accession>M6Q1N5</accession>
<keyword evidence="1" id="KW-0812">Transmembrane</keyword>
<gene>
    <name evidence="2" type="ORF">LEP1GSC108_0383</name>
</gene>
<protein>
    <submittedName>
        <fullName evidence="2">Uncharacterized protein</fullName>
    </submittedName>
</protein>
<reference evidence="2 3" key="1">
    <citation type="submission" date="2013-01" db="EMBL/GenBank/DDBJ databases">
        <authorList>
            <person name="Harkins D.M."/>
            <person name="Durkin A.S."/>
            <person name="Brinkac L.M."/>
            <person name="Haft D.H."/>
            <person name="Selengut J.D."/>
            <person name="Sanka R."/>
            <person name="DePew J."/>
            <person name="Purushe J."/>
            <person name="Chanthongthip A."/>
            <person name="Lattana O."/>
            <person name="Phetsouvanh R."/>
            <person name="Newton P.N."/>
            <person name="Vinetz J.M."/>
            <person name="Sutton G.G."/>
            <person name="Nierman W.C."/>
            <person name="Fouts D.E."/>
        </authorList>
    </citation>
    <scope>NUCLEOTIDE SEQUENCE [LARGE SCALE GENOMIC DNA]</scope>
    <source>
        <strain evidence="2 3">UI 13098</strain>
    </source>
</reference>
<evidence type="ECO:0000313" key="3">
    <source>
        <dbReference type="Proteomes" id="UP000012118"/>
    </source>
</evidence>
<evidence type="ECO:0000313" key="2">
    <source>
        <dbReference type="EMBL" id="EMN89441.1"/>
    </source>
</evidence>
<proteinExistence type="predicted"/>
<comment type="caution">
    <text evidence="2">The sequence shown here is derived from an EMBL/GenBank/DDBJ whole genome shotgun (WGS) entry which is preliminary data.</text>
</comment>
<dbReference type="EMBL" id="AHNU02000057">
    <property type="protein sequence ID" value="EMN89441.1"/>
    <property type="molecule type" value="Genomic_DNA"/>
</dbReference>
<sequence>MFSRIWTRTSLFLWRIRTSRFSSKTLIDKERWRLAIRNHWSHWFNGFPLFTLSFEKGIREGQFLTLNAGLFGLVFVLFIYSKTSIDSPGRKEWKQI</sequence>
<name>M6Q1N5_9LEPT</name>
<evidence type="ECO:0000256" key="1">
    <source>
        <dbReference type="SAM" id="Phobius"/>
    </source>
</evidence>
<dbReference type="Proteomes" id="UP000012118">
    <property type="component" value="Unassembled WGS sequence"/>
</dbReference>